<dbReference type="EMBL" id="FRFD01000011">
    <property type="protein sequence ID" value="SHO52433.1"/>
    <property type="molecule type" value="Genomic_DNA"/>
</dbReference>
<dbReference type="RefSeq" id="WP_073590293.1">
    <property type="nucleotide sequence ID" value="NZ_FRFD01000011.1"/>
</dbReference>
<keyword evidence="4" id="KW-0408">Iron</keyword>
<dbReference type="STRING" id="1121345.SAMN02745217_03643"/>
<name>A0A1M7YIJ5_9FIRM</name>
<dbReference type="GO" id="GO:0046872">
    <property type="term" value="F:metal ion binding"/>
    <property type="evidence" value="ECO:0007669"/>
    <property type="project" value="UniProtKB-KW"/>
</dbReference>
<dbReference type="PANTHER" id="PTHR43673:SF10">
    <property type="entry name" value="NADH DEHYDROGENASE_NAD(P)H NITROREDUCTASE XCC3605-RELATED"/>
    <property type="match status" value="1"/>
</dbReference>
<accession>A0A1M7YIJ5</accession>
<proteinExistence type="inferred from homology"/>
<keyword evidence="3" id="KW-0560">Oxidoreductase</keyword>
<dbReference type="Gene3D" id="3.30.70.20">
    <property type="match status" value="1"/>
</dbReference>
<keyword evidence="6" id="KW-1133">Transmembrane helix</keyword>
<gene>
    <name evidence="8" type="ORF">SAMN02745217_03643</name>
</gene>
<keyword evidence="9" id="KW-1185">Reference proteome</keyword>
<dbReference type="AlphaFoldDB" id="A0A1M7YIJ5"/>
<dbReference type="Pfam" id="PF00881">
    <property type="entry name" value="Nitroreductase"/>
    <property type="match status" value="1"/>
</dbReference>
<evidence type="ECO:0000259" key="7">
    <source>
        <dbReference type="PROSITE" id="PS51379"/>
    </source>
</evidence>
<protein>
    <submittedName>
        <fullName evidence="8">Nitroreductase</fullName>
    </submittedName>
</protein>
<keyword evidence="6" id="KW-0812">Transmembrane</keyword>
<dbReference type="PANTHER" id="PTHR43673">
    <property type="entry name" value="NAD(P)H NITROREDUCTASE YDGI-RELATED"/>
    <property type="match status" value="1"/>
</dbReference>
<organism evidence="8 9">
    <name type="scientific">Anaerocolumna xylanovorans DSM 12503</name>
    <dbReference type="NCBI Taxonomy" id="1121345"/>
    <lineage>
        <taxon>Bacteria</taxon>
        <taxon>Bacillati</taxon>
        <taxon>Bacillota</taxon>
        <taxon>Clostridia</taxon>
        <taxon>Lachnospirales</taxon>
        <taxon>Lachnospiraceae</taxon>
        <taxon>Anaerocolumna</taxon>
    </lineage>
</organism>
<keyword evidence="5" id="KW-0411">Iron-sulfur</keyword>
<comment type="similarity">
    <text evidence="1">Belongs to the nitroreductase family.</text>
</comment>
<evidence type="ECO:0000256" key="6">
    <source>
        <dbReference type="SAM" id="Phobius"/>
    </source>
</evidence>
<reference evidence="8 9" key="1">
    <citation type="submission" date="2016-12" db="EMBL/GenBank/DDBJ databases">
        <authorList>
            <person name="Song W.-J."/>
            <person name="Kurnit D.M."/>
        </authorList>
    </citation>
    <scope>NUCLEOTIDE SEQUENCE [LARGE SCALE GENOMIC DNA]</scope>
    <source>
        <strain evidence="8 9">DSM 12503</strain>
    </source>
</reference>
<evidence type="ECO:0000256" key="5">
    <source>
        <dbReference type="ARBA" id="ARBA00023014"/>
    </source>
</evidence>
<dbReference type="InterPro" id="IPR029479">
    <property type="entry name" value="Nitroreductase"/>
</dbReference>
<evidence type="ECO:0000313" key="8">
    <source>
        <dbReference type="EMBL" id="SHO52433.1"/>
    </source>
</evidence>
<dbReference type="PROSITE" id="PS00198">
    <property type="entry name" value="4FE4S_FER_1"/>
    <property type="match status" value="1"/>
</dbReference>
<sequence>MNRNSTVKIDIEKCIGCGLCCKDCPHHVLVLQNGKAVMLAEKCLECGHCVAICPKDAFTMSGYDMNEVKTYDKNIFGIDEDILLNTIQFRRSVRHYKDEQVEKEIIKKIVEAGRFTPTGSNKQRIRYIVAQKSIPMFENNALKTFRKRKRLAEVVSKFVKLPYDLSGYKLEPGFFFHGAPTVIFIISDDDVDASLASMSMELMAEAMGLGTLYVGFFTVAAKRNKRIRKELGLTKQENVVTCLAIGYPDVKYMRTVPRKKADIEWR</sequence>
<keyword evidence="2" id="KW-0479">Metal-binding</keyword>
<evidence type="ECO:0000256" key="3">
    <source>
        <dbReference type="ARBA" id="ARBA00023002"/>
    </source>
</evidence>
<dbReference type="GO" id="GO:0016491">
    <property type="term" value="F:oxidoreductase activity"/>
    <property type="evidence" value="ECO:0007669"/>
    <property type="project" value="UniProtKB-KW"/>
</dbReference>
<dbReference type="Gene3D" id="3.40.109.10">
    <property type="entry name" value="NADH Oxidase"/>
    <property type="match status" value="1"/>
</dbReference>
<dbReference type="Proteomes" id="UP000184612">
    <property type="component" value="Unassembled WGS sequence"/>
</dbReference>
<feature type="transmembrane region" description="Helical" evidence="6">
    <location>
        <begin position="202"/>
        <end position="221"/>
    </location>
</feature>
<dbReference type="Pfam" id="PF13237">
    <property type="entry name" value="Fer4_10"/>
    <property type="match status" value="1"/>
</dbReference>
<evidence type="ECO:0000256" key="4">
    <source>
        <dbReference type="ARBA" id="ARBA00023004"/>
    </source>
</evidence>
<dbReference type="GO" id="GO:0051536">
    <property type="term" value="F:iron-sulfur cluster binding"/>
    <property type="evidence" value="ECO:0007669"/>
    <property type="project" value="UniProtKB-KW"/>
</dbReference>
<feature type="domain" description="4Fe-4S ferredoxin-type" evidence="7">
    <location>
        <begin position="35"/>
        <end position="63"/>
    </location>
</feature>
<evidence type="ECO:0000256" key="1">
    <source>
        <dbReference type="ARBA" id="ARBA00007118"/>
    </source>
</evidence>
<evidence type="ECO:0000313" key="9">
    <source>
        <dbReference type="Proteomes" id="UP000184612"/>
    </source>
</evidence>
<keyword evidence="6" id="KW-0472">Membrane</keyword>
<dbReference type="PROSITE" id="PS51379">
    <property type="entry name" value="4FE4S_FER_2"/>
    <property type="match status" value="2"/>
</dbReference>
<dbReference type="SUPFAM" id="SSF54862">
    <property type="entry name" value="4Fe-4S ferredoxins"/>
    <property type="match status" value="1"/>
</dbReference>
<feature type="domain" description="4Fe-4S ferredoxin-type" evidence="7">
    <location>
        <begin position="5"/>
        <end position="34"/>
    </location>
</feature>
<dbReference type="InterPro" id="IPR000415">
    <property type="entry name" value="Nitroreductase-like"/>
</dbReference>
<dbReference type="OrthoDB" id="368873at2"/>
<dbReference type="InterPro" id="IPR017896">
    <property type="entry name" value="4Fe4S_Fe-S-bd"/>
</dbReference>
<dbReference type="InterPro" id="IPR017900">
    <property type="entry name" value="4Fe4S_Fe_S_CS"/>
</dbReference>
<dbReference type="SUPFAM" id="SSF55469">
    <property type="entry name" value="FMN-dependent nitroreductase-like"/>
    <property type="match status" value="1"/>
</dbReference>
<evidence type="ECO:0000256" key="2">
    <source>
        <dbReference type="ARBA" id="ARBA00022723"/>
    </source>
</evidence>